<comment type="caution">
    <text evidence="1">The sequence shown here is derived from an EMBL/GenBank/DDBJ whole genome shotgun (WGS) entry which is preliminary data.</text>
</comment>
<organism evidence="1 2">
    <name type="scientific">Colletotrichum scovillei</name>
    <dbReference type="NCBI Taxonomy" id="1209932"/>
    <lineage>
        <taxon>Eukaryota</taxon>
        <taxon>Fungi</taxon>
        <taxon>Dikarya</taxon>
        <taxon>Ascomycota</taxon>
        <taxon>Pezizomycotina</taxon>
        <taxon>Sordariomycetes</taxon>
        <taxon>Hypocreomycetidae</taxon>
        <taxon>Glomerellales</taxon>
        <taxon>Glomerellaceae</taxon>
        <taxon>Colletotrichum</taxon>
        <taxon>Colletotrichum acutatum species complex</taxon>
    </lineage>
</organism>
<protein>
    <submittedName>
        <fullName evidence="1">Uncharacterized protein</fullName>
    </submittedName>
</protein>
<gene>
    <name evidence="1" type="ORF">JMJ77_011595</name>
</gene>
<proteinExistence type="predicted"/>
<name>A0A9P7QY75_9PEZI</name>
<evidence type="ECO:0000313" key="1">
    <source>
        <dbReference type="EMBL" id="KAG7043773.1"/>
    </source>
</evidence>
<dbReference type="Proteomes" id="UP000699042">
    <property type="component" value="Unassembled WGS sequence"/>
</dbReference>
<accession>A0A9P7QY75</accession>
<keyword evidence="2" id="KW-1185">Reference proteome</keyword>
<dbReference type="AlphaFoldDB" id="A0A9P7QY75"/>
<sequence>MNFILVFLYGHGVLKTHHALNPNLSQMQIREWENTSSETQTSEVANAST</sequence>
<evidence type="ECO:0000313" key="2">
    <source>
        <dbReference type="Proteomes" id="UP000699042"/>
    </source>
</evidence>
<reference evidence="1" key="1">
    <citation type="submission" date="2021-05" db="EMBL/GenBank/DDBJ databases">
        <title>Comparative genomics of three Colletotrichum scovillei strains and genetic complementation revealed genes involved fungal growth and virulence on chili pepper.</title>
        <authorList>
            <person name="Hsieh D.-K."/>
            <person name="Chuang S.-C."/>
            <person name="Chen C.-Y."/>
            <person name="Chao Y.-T."/>
            <person name="Lu M.-Y.J."/>
            <person name="Lee M.-H."/>
            <person name="Shih M.-C."/>
        </authorList>
    </citation>
    <scope>NUCLEOTIDE SEQUENCE</scope>
    <source>
        <strain evidence="1">Coll-153</strain>
    </source>
</reference>
<dbReference type="EMBL" id="JAESDN010000011">
    <property type="protein sequence ID" value="KAG7043773.1"/>
    <property type="molecule type" value="Genomic_DNA"/>
</dbReference>